<keyword evidence="3" id="KW-0819">tRNA processing</keyword>
<dbReference type="GO" id="GO:0005524">
    <property type="term" value="F:ATP binding"/>
    <property type="evidence" value="ECO:0007669"/>
    <property type="project" value="UniProtKB-KW"/>
</dbReference>
<reference evidence="8" key="1">
    <citation type="journal article" date="2020" name="Nature">
        <title>Giant virus diversity and host interactions through global metagenomics.</title>
        <authorList>
            <person name="Schulz F."/>
            <person name="Roux S."/>
            <person name="Paez-Espino D."/>
            <person name="Jungbluth S."/>
            <person name="Walsh D.A."/>
            <person name="Denef V.J."/>
            <person name="McMahon K.D."/>
            <person name="Konstantinidis K.T."/>
            <person name="Eloe-Fadrosh E.A."/>
            <person name="Kyrpides N.C."/>
            <person name="Woyke T."/>
        </authorList>
    </citation>
    <scope>NUCLEOTIDE SEQUENCE</scope>
    <source>
        <strain evidence="8">GVMAG-M-3300023179-150</strain>
    </source>
</reference>
<dbReference type="EC" id="6.3.4.19" evidence="1"/>
<accession>A0A6C0E7M0</accession>
<keyword evidence="5" id="KW-0067">ATP-binding</keyword>
<dbReference type="InterPro" id="IPR014729">
    <property type="entry name" value="Rossmann-like_a/b/a_fold"/>
</dbReference>
<evidence type="ECO:0000256" key="2">
    <source>
        <dbReference type="ARBA" id="ARBA00022598"/>
    </source>
</evidence>
<comment type="catalytic activity">
    <reaction evidence="6">
        <text>cytidine(34) in tRNA(Ile2) + L-lysine + ATP = lysidine(34) in tRNA(Ile2) + AMP + diphosphate + H(+)</text>
        <dbReference type="Rhea" id="RHEA:43744"/>
        <dbReference type="Rhea" id="RHEA-COMP:10625"/>
        <dbReference type="Rhea" id="RHEA-COMP:10670"/>
        <dbReference type="ChEBI" id="CHEBI:15378"/>
        <dbReference type="ChEBI" id="CHEBI:30616"/>
        <dbReference type="ChEBI" id="CHEBI:32551"/>
        <dbReference type="ChEBI" id="CHEBI:33019"/>
        <dbReference type="ChEBI" id="CHEBI:82748"/>
        <dbReference type="ChEBI" id="CHEBI:83665"/>
        <dbReference type="ChEBI" id="CHEBI:456215"/>
        <dbReference type="EC" id="6.3.4.19"/>
    </reaction>
</comment>
<evidence type="ECO:0000256" key="1">
    <source>
        <dbReference type="ARBA" id="ARBA00013267"/>
    </source>
</evidence>
<dbReference type="SUPFAM" id="SSF52402">
    <property type="entry name" value="Adenine nucleotide alpha hydrolases-like"/>
    <property type="match status" value="1"/>
</dbReference>
<sequence>MNTTDPVVSWWLSHPECWFNSTPATDIIVMQNLGKYITDESEYDSLTRLGKLIVDDQISRHYYRQLSHDDPFLKMYHDQRALTLSAELIPFVLESSIYTPEEICFILMPLRHSEIEENRVKAIDIIKVLMSRQETSVPIYERFLRAALIRVRNPTRINFKDKRLPIEIICPSFTWTQFGRFPLPSDILNAISRIPRRNNEEYDCVVSISGGSDSMLVLYAVCMYGLRPIALMIDYGNRSEHEDELYLVDCVTSQLKVPYYVRSIKEIKRVHSSAQNEETDSLSTMRTFYESVTREIRFSAYKYFGLPVLLGHNWDDCFENCITNMISGRSPENLLGMSFYGVDSGVEIYRPFLEIKKSRIVELCNQFGIPYLVDSTPKWSRRGQIRDNIRPVVDAFDPHLAEKIVNHCLEKSNLVKEYKELVDYYPFIEFGDSHYTFRIPTIRSILFWRLIVDRISTLLHDSHVKIKSIEYLIETIDKPKHSPRKITLSPTLTAIFNAIENTIQIIKVDKVQKN</sequence>
<dbReference type="GO" id="GO:0032267">
    <property type="term" value="F:tRNA(Ile)-lysidine synthase activity"/>
    <property type="evidence" value="ECO:0007669"/>
    <property type="project" value="UniProtKB-EC"/>
</dbReference>
<dbReference type="InterPro" id="IPR011990">
    <property type="entry name" value="TPR-like_helical_dom_sf"/>
</dbReference>
<keyword evidence="4" id="KW-0547">Nucleotide-binding</keyword>
<dbReference type="InterPro" id="IPR011063">
    <property type="entry name" value="TilS/TtcA_N"/>
</dbReference>
<dbReference type="GO" id="GO:0008033">
    <property type="term" value="P:tRNA processing"/>
    <property type="evidence" value="ECO:0007669"/>
    <property type="project" value="UniProtKB-KW"/>
</dbReference>
<dbReference type="InterPro" id="IPR010323">
    <property type="entry name" value="DUF924"/>
</dbReference>
<proteinExistence type="predicted"/>
<dbReference type="EMBL" id="MN739758">
    <property type="protein sequence ID" value="QHT25176.1"/>
    <property type="molecule type" value="Genomic_DNA"/>
</dbReference>
<evidence type="ECO:0000256" key="3">
    <source>
        <dbReference type="ARBA" id="ARBA00022694"/>
    </source>
</evidence>
<evidence type="ECO:0000256" key="6">
    <source>
        <dbReference type="ARBA" id="ARBA00048539"/>
    </source>
</evidence>
<organism evidence="8">
    <name type="scientific">viral metagenome</name>
    <dbReference type="NCBI Taxonomy" id="1070528"/>
    <lineage>
        <taxon>unclassified sequences</taxon>
        <taxon>metagenomes</taxon>
        <taxon>organismal metagenomes</taxon>
    </lineage>
</organism>
<dbReference type="InterPro" id="IPR012094">
    <property type="entry name" value="tRNA_Ile_lys_synt"/>
</dbReference>
<dbReference type="PANTHER" id="PTHR43033">
    <property type="entry name" value="TRNA(ILE)-LYSIDINE SYNTHASE-RELATED"/>
    <property type="match status" value="1"/>
</dbReference>
<protein>
    <recommendedName>
        <fullName evidence="1">tRNA(Ile)-lysidine synthetase</fullName>
        <ecNumber evidence="1">6.3.4.19</ecNumber>
    </recommendedName>
</protein>
<evidence type="ECO:0000313" key="8">
    <source>
        <dbReference type="EMBL" id="QHT25176.1"/>
    </source>
</evidence>
<dbReference type="Pfam" id="PF06041">
    <property type="entry name" value="DUF924"/>
    <property type="match status" value="1"/>
</dbReference>
<evidence type="ECO:0000259" key="7">
    <source>
        <dbReference type="Pfam" id="PF01171"/>
    </source>
</evidence>
<evidence type="ECO:0000256" key="4">
    <source>
        <dbReference type="ARBA" id="ARBA00022741"/>
    </source>
</evidence>
<dbReference type="Gene3D" id="3.40.50.620">
    <property type="entry name" value="HUPs"/>
    <property type="match status" value="1"/>
</dbReference>
<name>A0A6C0E7M0_9ZZZZ</name>
<dbReference type="SUPFAM" id="SSF48452">
    <property type="entry name" value="TPR-like"/>
    <property type="match status" value="1"/>
</dbReference>
<dbReference type="Pfam" id="PF01171">
    <property type="entry name" value="ATP_bind_3"/>
    <property type="match status" value="1"/>
</dbReference>
<dbReference type="AlphaFoldDB" id="A0A6C0E7M0"/>
<keyword evidence="2" id="KW-0436">Ligase</keyword>
<dbReference type="CDD" id="cd01992">
    <property type="entry name" value="TilS_N"/>
    <property type="match status" value="1"/>
</dbReference>
<evidence type="ECO:0000256" key="5">
    <source>
        <dbReference type="ARBA" id="ARBA00022840"/>
    </source>
</evidence>
<dbReference type="PANTHER" id="PTHR43033:SF3">
    <property type="entry name" value="TRNA(ILE)-LYSIDINE SYNTHETASE"/>
    <property type="match status" value="1"/>
</dbReference>
<dbReference type="InterPro" id="IPR012795">
    <property type="entry name" value="tRNA_Ile_lys_synt_N"/>
</dbReference>
<feature type="domain" description="tRNA(Ile)-lysidine/2-thiocytidine synthase N-terminal" evidence="7">
    <location>
        <begin position="204"/>
        <end position="378"/>
    </location>
</feature>